<dbReference type="InterPro" id="IPR024437">
    <property type="entry name" value="DUF3825"/>
</dbReference>
<protein>
    <recommendedName>
        <fullName evidence="1">DUF3825 domain-containing protein</fullName>
    </recommendedName>
</protein>
<name>A0A2K4ZQA5_9FIRM</name>
<dbReference type="AlphaFoldDB" id="A0A2K4ZQA5"/>
<sequence length="333" mass="39025">MNKYQMQVEHRTENKWDWICVFANSDQEAIQNAKIKLYDFQNPTYSQYDDYATKHWKDYYKEKFQGYIISPYTPIFSVERDCEPPKDYDTIISSSTKENQDMAFFKVNWNNYTEELSKKADTENWSNETYPNNGILTNYIVKTYDKLTDEKKIIIGTSYALFNTGLFTKYYEPIYAYQSGSEISFLTAYELGGIGITDRPERANYFENPDLLLFDWHYAIDVHYPHILEDKENQKRIPKEVLESKNIVITLDGAINKMKKKVSANYKLAIPQYYEGKIQLLLPLCLADDNIPDLALVVTKTNNVYRGHTCLTLDMAYNNARLIAKPESNWLNP</sequence>
<evidence type="ECO:0000259" key="1">
    <source>
        <dbReference type="Pfam" id="PF12873"/>
    </source>
</evidence>
<keyword evidence="3" id="KW-1185">Reference proteome</keyword>
<dbReference type="RefSeq" id="WP_103242591.1">
    <property type="nucleotide sequence ID" value="NZ_JANJZD010000067.1"/>
</dbReference>
<dbReference type="Proteomes" id="UP000236311">
    <property type="component" value="Unassembled WGS sequence"/>
</dbReference>
<evidence type="ECO:0000313" key="2">
    <source>
        <dbReference type="EMBL" id="SOY32663.1"/>
    </source>
</evidence>
<accession>A0A2K4ZQA5</accession>
<reference evidence="2 3" key="1">
    <citation type="submission" date="2018-01" db="EMBL/GenBank/DDBJ databases">
        <authorList>
            <person name="Gaut B.S."/>
            <person name="Morton B.R."/>
            <person name="Clegg M.T."/>
            <person name="Duvall M.R."/>
        </authorList>
    </citation>
    <scope>NUCLEOTIDE SEQUENCE [LARGE SCALE GENOMIC DNA]</scope>
    <source>
        <strain evidence="2">GP69</strain>
    </source>
</reference>
<feature type="domain" description="DUF3825" evidence="1">
    <location>
        <begin position="116"/>
        <end position="330"/>
    </location>
</feature>
<gene>
    <name evidence="2" type="ORF">AMURIS_05429</name>
</gene>
<proteinExistence type="predicted"/>
<dbReference type="EMBL" id="OFSM01000062">
    <property type="protein sequence ID" value="SOY32663.1"/>
    <property type="molecule type" value="Genomic_DNA"/>
</dbReference>
<dbReference type="Pfam" id="PF12873">
    <property type="entry name" value="DUF3825"/>
    <property type="match status" value="1"/>
</dbReference>
<evidence type="ECO:0000313" key="3">
    <source>
        <dbReference type="Proteomes" id="UP000236311"/>
    </source>
</evidence>
<organism evidence="2 3">
    <name type="scientific">Acetatifactor muris</name>
    <dbReference type="NCBI Taxonomy" id="879566"/>
    <lineage>
        <taxon>Bacteria</taxon>
        <taxon>Bacillati</taxon>
        <taxon>Bacillota</taxon>
        <taxon>Clostridia</taxon>
        <taxon>Lachnospirales</taxon>
        <taxon>Lachnospiraceae</taxon>
        <taxon>Acetatifactor</taxon>
    </lineage>
</organism>
<dbReference type="OrthoDB" id="5493836at2"/>